<dbReference type="Gene3D" id="3.30.70.1440">
    <property type="entry name" value="Multidrug efflux transporter AcrB pore domain"/>
    <property type="match status" value="1"/>
</dbReference>
<feature type="transmembrane region" description="Helical" evidence="1">
    <location>
        <begin position="916"/>
        <end position="941"/>
    </location>
</feature>
<feature type="transmembrane region" description="Helical" evidence="1">
    <location>
        <begin position="357"/>
        <end position="377"/>
    </location>
</feature>
<feature type="transmembrane region" description="Helical" evidence="1">
    <location>
        <begin position="993"/>
        <end position="1019"/>
    </location>
</feature>
<proteinExistence type="predicted"/>
<dbReference type="PANTHER" id="PTHR32063">
    <property type="match status" value="1"/>
</dbReference>
<dbReference type="Gene3D" id="3.30.70.1430">
    <property type="entry name" value="Multidrug efflux transporter AcrB pore domain"/>
    <property type="match status" value="2"/>
</dbReference>
<evidence type="ECO:0000256" key="1">
    <source>
        <dbReference type="SAM" id="Phobius"/>
    </source>
</evidence>
<accession>A0A072NXI8</accession>
<dbReference type="Proteomes" id="UP000027936">
    <property type="component" value="Unassembled WGS sequence"/>
</dbReference>
<name>A0A072NXI8_SCHAZ</name>
<dbReference type="InterPro" id="IPR001036">
    <property type="entry name" value="Acrflvin-R"/>
</dbReference>
<dbReference type="EMBL" id="JJRY01000010">
    <property type="protein sequence ID" value="KEF37955.1"/>
    <property type="molecule type" value="Genomic_DNA"/>
</dbReference>
<comment type="caution">
    <text evidence="2">The sequence shown here is derived from an EMBL/GenBank/DDBJ whole genome shotgun (WGS) entry which is preliminary data.</text>
</comment>
<dbReference type="GO" id="GO:0042910">
    <property type="term" value="F:xenobiotic transmembrane transporter activity"/>
    <property type="evidence" value="ECO:0007669"/>
    <property type="project" value="TreeGrafter"/>
</dbReference>
<dbReference type="Pfam" id="PF00873">
    <property type="entry name" value="ACR_tran"/>
    <property type="match status" value="1"/>
</dbReference>
<dbReference type="Gene3D" id="1.20.1640.10">
    <property type="entry name" value="Multidrug efflux transporter AcrB transmembrane domain"/>
    <property type="match status" value="2"/>
</dbReference>
<protein>
    <submittedName>
        <fullName evidence="2">Cation/multidrug efflux pump</fullName>
    </submittedName>
</protein>
<feature type="transmembrane region" description="Helical" evidence="1">
    <location>
        <begin position="535"/>
        <end position="553"/>
    </location>
</feature>
<dbReference type="InterPro" id="IPR027463">
    <property type="entry name" value="AcrB_DN_DC_subdom"/>
</dbReference>
<dbReference type="PATRIC" id="fig|1348973.3.peg.2622"/>
<dbReference type="SUPFAM" id="SSF82693">
    <property type="entry name" value="Multidrug efflux transporter AcrB pore domain, PN1, PN2, PC1 and PC2 subdomains"/>
    <property type="match status" value="3"/>
</dbReference>
<evidence type="ECO:0000313" key="3">
    <source>
        <dbReference type="Proteomes" id="UP000027936"/>
    </source>
</evidence>
<keyword evidence="1" id="KW-0812">Transmembrane</keyword>
<dbReference type="AlphaFoldDB" id="A0A072NXI8"/>
<feature type="transmembrane region" description="Helical" evidence="1">
    <location>
        <begin position="962"/>
        <end position="981"/>
    </location>
</feature>
<dbReference type="OrthoDB" id="9757876at2"/>
<feature type="transmembrane region" description="Helical" evidence="1">
    <location>
        <begin position="383"/>
        <end position="408"/>
    </location>
</feature>
<feature type="transmembrane region" description="Helical" evidence="1">
    <location>
        <begin position="12"/>
        <end position="29"/>
    </location>
</feature>
<dbReference type="GO" id="GO:0005886">
    <property type="term" value="C:plasma membrane"/>
    <property type="evidence" value="ECO:0007669"/>
    <property type="project" value="TreeGrafter"/>
</dbReference>
<evidence type="ECO:0000313" key="2">
    <source>
        <dbReference type="EMBL" id="KEF37955.1"/>
    </source>
</evidence>
<dbReference type="SUPFAM" id="SSF82714">
    <property type="entry name" value="Multidrug efflux transporter AcrB TolC docking domain, DN and DC subdomains"/>
    <property type="match status" value="2"/>
</dbReference>
<organism evidence="2 3">
    <name type="scientific">Schinkia azotoformans MEV2011</name>
    <dbReference type="NCBI Taxonomy" id="1348973"/>
    <lineage>
        <taxon>Bacteria</taxon>
        <taxon>Bacillati</taxon>
        <taxon>Bacillota</taxon>
        <taxon>Bacilli</taxon>
        <taxon>Bacillales</taxon>
        <taxon>Bacillaceae</taxon>
        <taxon>Calidifontibacillus/Schinkia group</taxon>
        <taxon>Schinkia</taxon>
    </lineage>
</organism>
<keyword evidence="1" id="KW-1133">Transmembrane helix</keyword>
<keyword evidence="1" id="KW-0472">Membrane</keyword>
<dbReference type="Gene3D" id="3.30.2090.10">
    <property type="entry name" value="Multidrug efflux transporter AcrB TolC docking domain, DN and DC subdomains"/>
    <property type="match status" value="2"/>
</dbReference>
<sequence>MNLSHLSIKRPVTVLMVIIAMLIFGFISFPKMAVDLMPEMNLPVAVVATTVDGGTPEEVEKLVTKPIEESLASIANVDTIQSSSVSGSSLVVIMFNWGTDIDQATLDMRDKVGIIEGMLPDSAGSPKILKFDPNSEPVMTLALSGHENVGELKSIADNLIKTNLERIDGVASVGINGGRDRVIKITADPNKLEMYGITFDQIRGALSATNLSGSAGEVREGDEKLQIRVQGEYSNIKEIGETPISIAGGSIALKNIAKVEDTVEDITQLSYYNGEPSLGLTITKATGGNTVEVADAVHKELESIKAQLPKGVELSMIMDTSVYIKDSIKTVAEHALLGLIFAVFILYFFLNSARSTLVVSIVIPISVIATFSLMYFSGETINLISLSGLLLGLGSLVDFAVVIMENIFRKRQEGMGMLEAALEGSKQVGNAVMASALAQIVVFLPIVFVEGIAAEIFGPLALTVIFSHIAALVVSLMLVPMLSSRWLNEVPNEEIYTAGTYKGFNPVMWFNIGFEKVAKVYGRFLKWALGKRKTVLLATIAILVGSIALFPLVGMEFIPKTDEGQVSISVEMPTGTILEETEKTVTQIEEVVKKVPELEHIYTSIGSNGGGGAVFASSSSNIANVNLKLVDLDKRDRSTEEIANEVRKQLDFLPDAKITVSEISSSSGMGGSAIQINLRGDDLHVLRDIADIIAGEIEQVDGTYNVKTSLDATKKEFQIVIDQKRASQYGLTTNQVLSAVRISFAGQKVTQFRTGDDEIDVKLVMPSYLKEDKTYLDKIRITTPQGGTIALSSVADIKKVDVPQTITRTNQTREVQITGDVMGSDIATASKAVQDRISNINLPDGYSVDYGGQSQEMMESFAQLGLAMLLAIVLVYMVMAGQFESLFTPFVIMFSIPPTFIGVVIGLLVTAQSMSIMALIGYILLIGIVVNNAIVLIDYVIHLRKDGMDRDEAVLKAGPIRLRPILMTTLATILAILPLAFGGGSGNETQAPMAIVVAFGLSFSTLITLVLIPVVYCWFDDIGAKRKRRKAEKRAKKIKAVTQSVQAQE</sequence>
<dbReference type="SUPFAM" id="SSF82866">
    <property type="entry name" value="Multidrug efflux transporter AcrB transmembrane domain"/>
    <property type="match status" value="2"/>
</dbReference>
<feature type="transmembrane region" description="Helical" evidence="1">
    <location>
        <begin position="331"/>
        <end position="350"/>
    </location>
</feature>
<reference evidence="2 3" key="1">
    <citation type="submission" date="2014-04" db="EMBL/GenBank/DDBJ databases">
        <title>Draft genome sequence of Bacillus azotoformans MEV2011, a (co-) denitrifying strain unable to grow in the presence of oxygen.</title>
        <authorList>
            <person name="Nielsen M."/>
            <person name="Schreiber L."/>
            <person name="Finster K."/>
            <person name="Schramm A."/>
        </authorList>
    </citation>
    <scope>NUCLEOTIDE SEQUENCE [LARGE SCALE GENOMIC DNA]</scope>
    <source>
        <strain evidence="2 3">MEV2011</strain>
    </source>
</reference>
<dbReference type="RefSeq" id="WP_035196081.1">
    <property type="nucleotide sequence ID" value="NZ_JJRY01000010.1"/>
</dbReference>
<feature type="transmembrane region" description="Helical" evidence="1">
    <location>
        <begin position="460"/>
        <end position="479"/>
    </location>
</feature>
<dbReference type="PRINTS" id="PR00702">
    <property type="entry name" value="ACRIFLAVINRP"/>
</dbReference>
<dbReference type="Gene3D" id="3.30.70.1320">
    <property type="entry name" value="Multidrug efflux transporter AcrB pore domain like"/>
    <property type="match status" value="1"/>
</dbReference>
<gene>
    <name evidence="2" type="ORF">M670_02711</name>
</gene>
<feature type="transmembrane region" description="Helical" evidence="1">
    <location>
        <begin position="861"/>
        <end position="879"/>
    </location>
</feature>
<dbReference type="PANTHER" id="PTHR32063:SF0">
    <property type="entry name" value="SWARMING MOTILITY PROTEIN SWRC"/>
    <property type="match status" value="1"/>
</dbReference>
<feature type="transmembrane region" description="Helical" evidence="1">
    <location>
        <begin position="428"/>
        <end position="448"/>
    </location>
</feature>
<feature type="transmembrane region" description="Helical" evidence="1">
    <location>
        <begin position="886"/>
        <end position="910"/>
    </location>
</feature>